<dbReference type="SUPFAM" id="SSF89000">
    <property type="entry name" value="post-HMGL domain-like"/>
    <property type="match status" value="1"/>
</dbReference>
<keyword evidence="2" id="KW-0808">Transferase</keyword>
<dbReference type="PANTHER" id="PTHR46911">
    <property type="match status" value="1"/>
</dbReference>
<dbReference type="Gene3D" id="3.30.160.270">
    <property type="match status" value="1"/>
</dbReference>
<dbReference type="InterPro" id="IPR036230">
    <property type="entry name" value="LeuA_allosteric_dom_sf"/>
</dbReference>
<proteinExistence type="predicted"/>
<dbReference type="InterPro" id="IPR054692">
    <property type="entry name" value="LeuA-like_post-cat"/>
</dbReference>
<gene>
    <name evidence="4" type="ORF">LCGC14_2233140</name>
</gene>
<feature type="domain" description="2-isopropylmalate synthase LeuA allosteric (dimerisation)" evidence="3">
    <location>
        <begin position="109"/>
        <end position="235"/>
    </location>
</feature>
<evidence type="ECO:0000256" key="1">
    <source>
        <dbReference type="ARBA" id="ARBA00012973"/>
    </source>
</evidence>
<evidence type="ECO:0000259" key="3">
    <source>
        <dbReference type="SMART" id="SM00917"/>
    </source>
</evidence>
<evidence type="ECO:0000256" key="2">
    <source>
        <dbReference type="ARBA" id="ARBA00022679"/>
    </source>
</evidence>
<evidence type="ECO:0000313" key="4">
    <source>
        <dbReference type="EMBL" id="KKL57664.1"/>
    </source>
</evidence>
<reference evidence="4" key="1">
    <citation type="journal article" date="2015" name="Nature">
        <title>Complex archaea that bridge the gap between prokaryotes and eukaryotes.</title>
        <authorList>
            <person name="Spang A."/>
            <person name="Saw J.H."/>
            <person name="Jorgensen S.L."/>
            <person name="Zaremba-Niedzwiedzka K."/>
            <person name="Martijn J."/>
            <person name="Lind A.E."/>
            <person name="van Eijk R."/>
            <person name="Schleper C."/>
            <person name="Guy L."/>
            <person name="Ettema T.J."/>
        </authorList>
    </citation>
    <scope>NUCLEOTIDE SEQUENCE</scope>
</reference>
<comment type="caution">
    <text evidence="4">The sequence shown here is derived from an EMBL/GenBank/DDBJ whole genome shotgun (WGS) entry which is preliminary data.</text>
</comment>
<dbReference type="Pfam" id="PF08502">
    <property type="entry name" value="LeuA_dimer"/>
    <property type="match status" value="1"/>
</dbReference>
<dbReference type="PANTHER" id="PTHR46911:SF1">
    <property type="entry name" value="2-ISOPROPYLMALATE SYNTHASE"/>
    <property type="match status" value="1"/>
</dbReference>
<name>A0A0F9D7U1_9ZZZZ</name>
<dbReference type="SUPFAM" id="SSF110921">
    <property type="entry name" value="2-isopropylmalate synthase LeuA, allosteric (dimerisation) domain"/>
    <property type="match status" value="1"/>
</dbReference>
<protein>
    <recommendedName>
        <fullName evidence="1">2-isopropylmalate synthase</fullName>
        <ecNumber evidence="1">2.3.3.13</ecNumber>
    </recommendedName>
</protein>
<dbReference type="EMBL" id="LAZR01030088">
    <property type="protein sequence ID" value="KKL57664.1"/>
    <property type="molecule type" value="Genomic_DNA"/>
</dbReference>
<accession>A0A0F9D7U1</accession>
<organism evidence="4">
    <name type="scientific">marine sediment metagenome</name>
    <dbReference type="NCBI Taxonomy" id="412755"/>
    <lineage>
        <taxon>unclassified sequences</taxon>
        <taxon>metagenomes</taxon>
        <taxon>ecological metagenomes</taxon>
    </lineage>
</organism>
<dbReference type="Gene3D" id="1.10.287.1400">
    <property type="match status" value="1"/>
</dbReference>
<dbReference type="GO" id="GO:0003852">
    <property type="term" value="F:2-isopropylmalate synthase activity"/>
    <property type="evidence" value="ECO:0007669"/>
    <property type="project" value="UniProtKB-EC"/>
</dbReference>
<dbReference type="GO" id="GO:0009098">
    <property type="term" value="P:L-leucine biosynthetic process"/>
    <property type="evidence" value="ECO:0007669"/>
    <property type="project" value="InterPro"/>
</dbReference>
<dbReference type="AlphaFoldDB" id="A0A0F9D7U1"/>
<dbReference type="InterPro" id="IPR013709">
    <property type="entry name" value="2-isopropylmalate_synth_dimer"/>
</dbReference>
<sequence>MEVYYRQPYSGELVFTAFAGSHQDAINKGMHKLDQAPERFGMGWKVPYLHVDPHDLGREYQSLIRINSQSGKGGVAWVLEQDYGLQPPKGMHPQIGTAVQELSESVGREITGDEVYQVFQDEFVTPAGPYELAGYWPRPDDTDPTQIHGEIRIRISGVEKTVRAEGNGPVNALDAALRKVLIPLYPQLEEVRLVDYKVRVLTGGTDATTRVLVESRDGQGARWFTIGVSANIVDG</sequence>
<dbReference type="SMART" id="SM00917">
    <property type="entry name" value="LeuA_dimer"/>
    <property type="match status" value="1"/>
</dbReference>
<dbReference type="Pfam" id="PF22615">
    <property type="entry name" value="IPMS_D2"/>
    <property type="match status" value="1"/>
</dbReference>
<dbReference type="EC" id="2.3.3.13" evidence="1"/>
<feature type="non-terminal residue" evidence="4">
    <location>
        <position position="235"/>
    </location>
</feature>